<dbReference type="PANTHER" id="PTHR10867">
    <property type="entry name" value="NNMT/PNMT/TEMT FAMILY MEMBER"/>
    <property type="match status" value="1"/>
</dbReference>
<protein>
    <recommendedName>
        <fullName evidence="7">Nicotinamide N-methyltransferase</fullName>
    </recommendedName>
</protein>
<dbReference type="Proteomes" id="UP001176940">
    <property type="component" value="Unassembled WGS sequence"/>
</dbReference>
<reference evidence="5" key="1">
    <citation type="submission" date="2023-07" db="EMBL/GenBank/DDBJ databases">
        <authorList>
            <person name="Stuckert A."/>
        </authorList>
    </citation>
    <scope>NUCLEOTIDE SEQUENCE</scope>
</reference>
<dbReference type="InterPro" id="IPR029063">
    <property type="entry name" value="SAM-dependent_MTases_sf"/>
</dbReference>
<gene>
    <name evidence="5" type="ORF">RIMI_LOCUS22430000</name>
</gene>
<dbReference type="InterPro" id="IPR000940">
    <property type="entry name" value="NNMT_TEMT_trans"/>
</dbReference>
<dbReference type="PROSITE" id="PS51681">
    <property type="entry name" value="SAM_MT_NNMT_PNMT_TEMT"/>
    <property type="match status" value="1"/>
</dbReference>
<evidence type="ECO:0000256" key="2">
    <source>
        <dbReference type="ARBA" id="ARBA00022603"/>
    </source>
</evidence>
<evidence type="ECO:0000256" key="3">
    <source>
        <dbReference type="ARBA" id="ARBA00022679"/>
    </source>
</evidence>
<dbReference type="SUPFAM" id="SSF53335">
    <property type="entry name" value="S-adenosyl-L-methionine-dependent methyltransferases"/>
    <property type="match status" value="1"/>
</dbReference>
<evidence type="ECO:0000313" key="6">
    <source>
        <dbReference type="Proteomes" id="UP001176940"/>
    </source>
</evidence>
<accession>A0ABN9MLN4</accession>
<keyword evidence="6" id="KW-1185">Reference proteome</keyword>
<dbReference type="Pfam" id="PF01234">
    <property type="entry name" value="NNMT_PNMT_TEMT"/>
    <property type="match status" value="1"/>
</dbReference>
<comment type="similarity">
    <text evidence="1">Belongs to the class I-like SAM-binding methyltransferase superfamily. NNMT/PNMT/TEMT family.</text>
</comment>
<proteinExistence type="inferred from homology"/>
<evidence type="ECO:0000313" key="5">
    <source>
        <dbReference type="EMBL" id="CAJ0967700.1"/>
    </source>
</evidence>
<name>A0ABN9MLN4_9NEOB</name>
<evidence type="ECO:0008006" key="7">
    <source>
        <dbReference type="Google" id="ProtNLM"/>
    </source>
</evidence>
<keyword evidence="2" id="KW-0489">Methyltransferase</keyword>
<keyword evidence="3" id="KW-0808">Transferase</keyword>
<organism evidence="5 6">
    <name type="scientific">Ranitomeya imitator</name>
    <name type="common">mimic poison frog</name>
    <dbReference type="NCBI Taxonomy" id="111125"/>
    <lineage>
        <taxon>Eukaryota</taxon>
        <taxon>Metazoa</taxon>
        <taxon>Chordata</taxon>
        <taxon>Craniata</taxon>
        <taxon>Vertebrata</taxon>
        <taxon>Euteleostomi</taxon>
        <taxon>Amphibia</taxon>
        <taxon>Batrachia</taxon>
        <taxon>Anura</taxon>
        <taxon>Neobatrachia</taxon>
        <taxon>Hyloidea</taxon>
        <taxon>Dendrobatidae</taxon>
        <taxon>Dendrobatinae</taxon>
        <taxon>Ranitomeya</taxon>
    </lineage>
</organism>
<keyword evidence="4" id="KW-0949">S-adenosyl-L-methionine</keyword>
<sequence>MESRKYKLYHEYGFDSRQHLEHYFSDSTDMIFEEDFLIFPIKNLRKAFTEGHIEGDVLVDLSIGSMIHHLYSACDFFNYFIVLKMRDRCILELKRWVDSRTGAFSWCHAAKLQVEIEGKSDLLLEKEEKMRSAIEHVVKCDLEKENMVDPIVLPPADCVISAWLLDVISKNQDEYMKYIKKFSRLLKPEGHIIIIGSVDATYFTVGKDKLHIFSYNEDFARNAIVGAGFVIDHCEVMKRTVESDLSDFKGVIFIAAHKEK</sequence>
<evidence type="ECO:0000256" key="4">
    <source>
        <dbReference type="ARBA" id="ARBA00022691"/>
    </source>
</evidence>
<dbReference type="EMBL" id="CAUEEQ010078535">
    <property type="protein sequence ID" value="CAJ0967700.1"/>
    <property type="molecule type" value="Genomic_DNA"/>
</dbReference>
<dbReference type="PANTHER" id="PTHR10867:SF44">
    <property type="entry name" value="NICOTINAMIDE N-METHYLTRANSFERASE ISOFORM X2"/>
    <property type="match status" value="1"/>
</dbReference>
<dbReference type="Gene3D" id="3.40.50.150">
    <property type="entry name" value="Vaccinia Virus protein VP39"/>
    <property type="match status" value="1"/>
</dbReference>
<comment type="caution">
    <text evidence="5">The sequence shown here is derived from an EMBL/GenBank/DDBJ whole genome shotgun (WGS) entry which is preliminary data.</text>
</comment>
<evidence type="ECO:0000256" key="1">
    <source>
        <dbReference type="ARBA" id="ARBA00007996"/>
    </source>
</evidence>